<proteinExistence type="predicted"/>
<evidence type="ECO:0000313" key="3">
    <source>
        <dbReference type="Proteomes" id="UP000482960"/>
    </source>
</evidence>
<dbReference type="SUPFAM" id="SSF69318">
    <property type="entry name" value="Integrin alpha N-terminal domain"/>
    <property type="match status" value="1"/>
</dbReference>
<comment type="caution">
    <text evidence="2">The sequence shown here is derived from an EMBL/GenBank/DDBJ whole genome shotgun (WGS) entry which is preliminary data.</text>
</comment>
<organism evidence="2 3">
    <name type="scientific">Phytohabitans rumicis</name>
    <dbReference type="NCBI Taxonomy" id="1076125"/>
    <lineage>
        <taxon>Bacteria</taxon>
        <taxon>Bacillati</taxon>
        <taxon>Actinomycetota</taxon>
        <taxon>Actinomycetes</taxon>
        <taxon>Micromonosporales</taxon>
        <taxon>Micromonosporaceae</taxon>
    </lineage>
</organism>
<keyword evidence="3" id="KW-1185">Reference proteome</keyword>
<sequence length="1205" mass="126608">MTTVDDAPAVARRHYLSWVRDGLGGKITGPDAGQGALPARAKVSTGLTVNGEDFDGPTLALHGPGDVTGLDPRQVVRMDPTPGATAFEPEHLALVEFDDPGLPWRLTTAAPTGRGLRPWLVLVVVDTGVRGVALSTRPGHPLPVLTCPMSELPDLSGSASWAHAEVVVADDKEDLATLLTTRPERNVSRLIAPRVLDPGRPYLACVVPAFEHGRVAGLGDVPAGETTEPAWKWAPTGGGTVELPVYHHWTFSTGPDGDFAALARRLRAAVADPGQRVLSYKDAAPELTEVLGDHPGQLPVLPALTALGAGQDGDVHPGYISAMEAILRRAGAEVTPPFYLAAHAGRGPAWGYGEPGWLRELNLDPRLRAAAGLGAEVVRIHQEALMSSAWRQAAELERANRELRQGQLAREVSRSLYRRHFTPPPGTGRAAAAEKSDVVVQRAATALRRLKTEHGTLAGELATHQPTADVASPDVQRAARPTGTAAKVAGATANKPLPSAVTPVALKTIVPTPPVAASPDTGVLDRHTGTPTGYRSITAELVDAAAPWWRNASTRPILTPGPVGYLTDVVLIREQAAPAWTLSTEVRLGMDFDGRTRWGGWAVTQTLPVVARRPKWIGALLARTAAAAAPGLMLVGLRRATQNNAWEPVYCSVPAQGGPVPAAKVLAPFGGIGTRLAAATMRPGASGSTELVVLWEDSFEPTLRIRANYLANPAATTDWVTSLDKRPTASAYAVSTVPALPSGQPGDLLVAALGVENVPHPVWKLSWATGTPHGTWSPWRRLEVGRAATGTAPLPADVAVSVTDLDGDGNLDLIVTMTFDDPAPDGTPQTRVTRQLIGWGLRPDGTVERWQTARVLSTEPAGSTDRVLSVVGDLSDHRLARLAGLGDRFQSAALSHQSRLVSDATLGQAQPVKATYDVAEVAASVAAALDPATTVPAAVAARVSIGDGPLPAEPARLDGTGDPLRPRLFEPSFPQAMADPLRELFPDLVFPAVDGLPDNSVALLAGNGTLIAAYLAGLNHEFGRELLWRGFPTTGRATWFRHFFDGRGAAGGASPGDIADIADWDPDKGLAGQVIGPAAADSVILVVRGELLRRYPDLVVQAVRGVATPAGRQPAGRVELPAFVGRVGADVSLFSFPIPRGEVRGDPGWYFAFAEAPTGSRFAAPADPQWTEAGGHTAAGLVRMPFRIAIHASDLVAPQTLGASA</sequence>
<feature type="region of interest" description="Disordered" evidence="1">
    <location>
        <begin position="456"/>
        <end position="481"/>
    </location>
</feature>
<dbReference type="InterPro" id="IPR028994">
    <property type="entry name" value="Integrin_alpha_N"/>
</dbReference>
<protein>
    <submittedName>
        <fullName evidence="2">Uncharacterized protein</fullName>
    </submittedName>
</protein>
<evidence type="ECO:0000256" key="1">
    <source>
        <dbReference type="SAM" id="MobiDB-lite"/>
    </source>
</evidence>
<evidence type="ECO:0000313" key="2">
    <source>
        <dbReference type="EMBL" id="GFJ96007.1"/>
    </source>
</evidence>
<dbReference type="AlphaFoldDB" id="A0A6V8LPI0"/>
<dbReference type="EMBL" id="BLPG01000002">
    <property type="protein sequence ID" value="GFJ96007.1"/>
    <property type="molecule type" value="Genomic_DNA"/>
</dbReference>
<reference evidence="2 3" key="1">
    <citation type="submission" date="2020-03" db="EMBL/GenBank/DDBJ databases">
        <title>Whole genome shotgun sequence of Phytohabitans rumicis NBRC 108638.</title>
        <authorList>
            <person name="Komaki H."/>
            <person name="Tamura T."/>
        </authorList>
    </citation>
    <scope>NUCLEOTIDE SEQUENCE [LARGE SCALE GENOMIC DNA]</scope>
    <source>
        <strain evidence="2 3">NBRC 108638</strain>
    </source>
</reference>
<accession>A0A6V8LPI0</accession>
<dbReference type="RefSeq" id="WP_173085452.1">
    <property type="nucleotide sequence ID" value="NZ_BAABJB010000050.1"/>
</dbReference>
<reference evidence="2 3" key="2">
    <citation type="submission" date="2020-03" db="EMBL/GenBank/DDBJ databases">
        <authorList>
            <person name="Ichikawa N."/>
            <person name="Kimura A."/>
            <person name="Kitahashi Y."/>
            <person name="Uohara A."/>
        </authorList>
    </citation>
    <scope>NUCLEOTIDE SEQUENCE [LARGE SCALE GENOMIC DNA]</scope>
    <source>
        <strain evidence="2 3">NBRC 108638</strain>
    </source>
</reference>
<dbReference type="Proteomes" id="UP000482960">
    <property type="component" value="Unassembled WGS sequence"/>
</dbReference>
<name>A0A6V8LPI0_9ACTN</name>
<gene>
    <name evidence="2" type="ORF">Prum_096490</name>
</gene>